<name>A0A8H7E4U5_9EURO</name>
<accession>A0A8H7E4U5</accession>
<sequence>MRRHHQTHVELGEVVRGDESIISSAEGSLPRSQLSLFWSILEHSSMDLTETGDGCNHDDMSIEGDCDEVDEEDETLAP</sequence>
<gene>
    <name evidence="2" type="ORF">GJ744_011465</name>
</gene>
<proteinExistence type="predicted"/>
<feature type="compositionally biased region" description="Acidic residues" evidence="1">
    <location>
        <begin position="61"/>
        <end position="78"/>
    </location>
</feature>
<dbReference type="Proteomes" id="UP000606974">
    <property type="component" value="Unassembled WGS sequence"/>
</dbReference>
<evidence type="ECO:0000256" key="1">
    <source>
        <dbReference type="SAM" id="MobiDB-lite"/>
    </source>
</evidence>
<comment type="caution">
    <text evidence="2">The sequence shown here is derived from an EMBL/GenBank/DDBJ whole genome shotgun (WGS) entry which is preliminary data.</text>
</comment>
<evidence type="ECO:0000313" key="3">
    <source>
        <dbReference type="Proteomes" id="UP000606974"/>
    </source>
</evidence>
<evidence type="ECO:0000313" key="2">
    <source>
        <dbReference type="EMBL" id="KAF7506741.1"/>
    </source>
</evidence>
<organism evidence="2 3">
    <name type="scientific">Endocarpon pusillum</name>
    <dbReference type="NCBI Taxonomy" id="364733"/>
    <lineage>
        <taxon>Eukaryota</taxon>
        <taxon>Fungi</taxon>
        <taxon>Dikarya</taxon>
        <taxon>Ascomycota</taxon>
        <taxon>Pezizomycotina</taxon>
        <taxon>Eurotiomycetes</taxon>
        <taxon>Chaetothyriomycetidae</taxon>
        <taxon>Verrucariales</taxon>
        <taxon>Verrucariaceae</taxon>
        <taxon>Endocarpon</taxon>
    </lineage>
</organism>
<reference evidence="2" key="1">
    <citation type="submission" date="2020-02" db="EMBL/GenBank/DDBJ databases">
        <authorList>
            <person name="Palmer J.M."/>
        </authorList>
    </citation>
    <scope>NUCLEOTIDE SEQUENCE</scope>
    <source>
        <strain evidence="2">EPUS1.4</strain>
        <tissue evidence="2">Thallus</tissue>
    </source>
</reference>
<dbReference type="AlphaFoldDB" id="A0A8H7E4U5"/>
<feature type="region of interest" description="Disordered" evidence="1">
    <location>
        <begin position="51"/>
        <end position="78"/>
    </location>
</feature>
<protein>
    <submittedName>
        <fullName evidence="2">Uncharacterized protein</fullName>
    </submittedName>
</protein>
<keyword evidence="3" id="KW-1185">Reference proteome</keyword>
<dbReference type="EMBL" id="JAACFV010000081">
    <property type="protein sequence ID" value="KAF7506741.1"/>
    <property type="molecule type" value="Genomic_DNA"/>
</dbReference>